<keyword evidence="3" id="KW-1185">Reference proteome</keyword>
<evidence type="ECO:0000313" key="3">
    <source>
        <dbReference type="Proteomes" id="UP001176941"/>
    </source>
</evidence>
<feature type="region of interest" description="Disordered" evidence="1">
    <location>
        <begin position="1"/>
        <end position="108"/>
    </location>
</feature>
<protein>
    <submittedName>
        <fullName evidence="2">Uncharacterized protein</fullName>
    </submittedName>
</protein>
<name>A0ABN9A7X1_RANTA</name>
<sequence>MPRAVQSPGLGEDLEKKEPRFCHLGCGPPPPRQVLSPAGRCRSPGPQASQPVPAGNDCKSTLLFELPLGPQHRSPPVGRDGALSRQPPGPGTEPGYYRASGRSLPGGC</sequence>
<dbReference type="Proteomes" id="UP001176941">
    <property type="component" value="Chromosome X"/>
</dbReference>
<evidence type="ECO:0000313" key="2">
    <source>
        <dbReference type="EMBL" id="CAI9181062.1"/>
    </source>
</evidence>
<proteinExistence type="predicted"/>
<reference evidence="2" key="1">
    <citation type="submission" date="2023-04" db="EMBL/GenBank/DDBJ databases">
        <authorList>
            <consortium name="ELIXIR-Norway"/>
        </authorList>
    </citation>
    <scope>NUCLEOTIDE SEQUENCE [LARGE SCALE GENOMIC DNA]</scope>
</reference>
<organism evidence="2 3">
    <name type="scientific">Rangifer tarandus platyrhynchus</name>
    <name type="common">Svalbard reindeer</name>
    <dbReference type="NCBI Taxonomy" id="3082113"/>
    <lineage>
        <taxon>Eukaryota</taxon>
        <taxon>Metazoa</taxon>
        <taxon>Chordata</taxon>
        <taxon>Craniata</taxon>
        <taxon>Vertebrata</taxon>
        <taxon>Euteleostomi</taxon>
        <taxon>Mammalia</taxon>
        <taxon>Eutheria</taxon>
        <taxon>Laurasiatheria</taxon>
        <taxon>Artiodactyla</taxon>
        <taxon>Ruminantia</taxon>
        <taxon>Pecora</taxon>
        <taxon>Cervidae</taxon>
        <taxon>Odocoileinae</taxon>
        <taxon>Rangifer</taxon>
    </lineage>
</organism>
<evidence type="ECO:0000256" key="1">
    <source>
        <dbReference type="SAM" id="MobiDB-lite"/>
    </source>
</evidence>
<dbReference type="EMBL" id="OX460343">
    <property type="protein sequence ID" value="CAI9181062.1"/>
    <property type="molecule type" value="Genomic_DNA"/>
</dbReference>
<accession>A0ABN9A7X1</accession>
<gene>
    <name evidence="2" type="ORF">MRATA1EN1_LOCUS30024</name>
</gene>